<sequence>MPRAQLDHERLQQDPVAYVGELELRRRILAAGFMLIFSLAITGSMGVMALMDGHIGLASTMFGIALTVLGAYLGINLVKPNPHIPLAVGGLLMLLYFYLLLSGGVNNTGLLWAVMLVPGFINLFGYRNGALALAVLGALTCIVLFYPEFPGLEAKYDVSYRARFLAVFVALTVLTAILDTGRHQTQQALRALTRELESQAGTDALTGLANRREAERAIMRLMEQGEADATQYTVLIGDLDNFKQLNDEHGHALGDKILREVADMLRQHTRGGDLVARWGGEEFLVLLPDTGREGARLLAEKLRGKIMAIGDDYVPPLPITISFGVSGGMAGASADQSLAEADRKMYVAKQAGRNRVEA</sequence>
<reference evidence="5 6" key="1">
    <citation type="submission" date="2023-04" db="EMBL/GenBank/DDBJ databases">
        <title>Marinobulbifer ophiurae gen. nov., sp. Nov., isolate from tissue of brittle star Ophioplocus japonicus.</title>
        <authorList>
            <person name="Kawano K."/>
            <person name="Sawayama S."/>
            <person name="Nakagawa S."/>
        </authorList>
    </citation>
    <scope>NUCLEOTIDE SEQUENCE [LARGE SCALE GENOMIC DNA]</scope>
    <source>
        <strain evidence="5 6">NKW57</strain>
    </source>
</reference>
<evidence type="ECO:0000313" key="5">
    <source>
        <dbReference type="EMBL" id="GMG86226.1"/>
    </source>
</evidence>
<name>A0ABQ6LVZ0_9GAMM</name>
<feature type="transmembrane region" description="Helical" evidence="3">
    <location>
        <begin position="158"/>
        <end position="178"/>
    </location>
</feature>
<evidence type="ECO:0000256" key="2">
    <source>
        <dbReference type="ARBA" id="ARBA00034247"/>
    </source>
</evidence>
<dbReference type="InterPro" id="IPR029787">
    <property type="entry name" value="Nucleotide_cyclase"/>
</dbReference>
<feature type="transmembrane region" description="Helical" evidence="3">
    <location>
        <begin position="57"/>
        <end position="75"/>
    </location>
</feature>
<dbReference type="EC" id="2.7.7.65" evidence="1"/>
<protein>
    <recommendedName>
        <fullName evidence="1">diguanylate cyclase</fullName>
        <ecNumber evidence="1">2.7.7.65</ecNumber>
    </recommendedName>
</protein>
<comment type="catalytic activity">
    <reaction evidence="2">
        <text>2 GTP = 3',3'-c-di-GMP + 2 diphosphate</text>
        <dbReference type="Rhea" id="RHEA:24898"/>
        <dbReference type="ChEBI" id="CHEBI:33019"/>
        <dbReference type="ChEBI" id="CHEBI:37565"/>
        <dbReference type="ChEBI" id="CHEBI:58805"/>
        <dbReference type="EC" id="2.7.7.65"/>
    </reaction>
</comment>
<dbReference type="InterPro" id="IPR000160">
    <property type="entry name" value="GGDEF_dom"/>
</dbReference>
<keyword evidence="3" id="KW-1133">Transmembrane helix</keyword>
<dbReference type="PANTHER" id="PTHR45138">
    <property type="entry name" value="REGULATORY COMPONENTS OF SENSORY TRANSDUCTION SYSTEM"/>
    <property type="match status" value="1"/>
</dbReference>
<accession>A0ABQ6LVZ0</accession>
<dbReference type="InterPro" id="IPR050469">
    <property type="entry name" value="Diguanylate_Cyclase"/>
</dbReference>
<dbReference type="Proteomes" id="UP001224392">
    <property type="component" value="Unassembled WGS sequence"/>
</dbReference>
<dbReference type="EMBL" id="BSYJ01000001">
    <property type="protein sequence ID" value="GMG86226.1"/>
    <property type="molecule type" value="Genomic_DNA"/>
</dbReference>
<keyword evidence="3" id="KW-0812">Transmembrane</keyword>
<evidence type="ECO:0000256" key="3">
    <source>
        <dbReference type="SAM" id="Phobius"/>
    </source>
</evidence>
<feature type="domain" description="GGDEF" evidence="4">
    <location>
        <begin position="230"/>
        <end position="358"/>
    </location>
</feature>
<dbReference type="SUPFAM" id="SSF55073">
    <property type="entry name" value="Nucleotide cyclase"/>
    <property type="match status" value="1"/>
</dbReference>
<dbReference type="Pfam" id="PF00990">
    <property type="entry name" value="GGDEF"/>
    <property type="match status" value="1"/>
</dbReference>
<dbReference type="RefSeq" id="WP_285762729.1">
    <property type="nucleotide sequence ID" value="NZ_BSYJ01000001.1"/>
</dbReference>
<dbReference type="SMART" id="SM00267">
    <property type="entry name" value="GGDEF"/>
    <property type="match status" value="1"/>
</dbReference>
<dbReference type="InterPro" id="IPR043128">
    <property type="entry name" value="Rev_trsase/Diguanyl_cyclase"/>
</dbReference>
<comment type="caution">
    <text evidence="5">The sequence shown here is derived from an EMBL/GenBank/DDBJ whole genome shotgun (WGS) entry which is preliminary data.</text>
</comment>
<dbReference type="NCBIfam" id="TIGR00254">
    <property type="entry name" value="GGDEF"/>
    <property type="match status" value="1"/>
</dbReference>
<dbReference type="Gene3D" id="3.30.70.270">
    <property type="match status" value="1"/>
</dbReference>
<evidence type="ECO:0000313" key="6">
    <source>
        <dbReference type="Proteomes" id="UP001224392"/>
    </source>
</evidence>
<dbReference type="PANTHER" id="PTHR45138:SF9">
    <property type="entry name" value="DIGUANYLATE CYCLASE DGCM-RELATED"/>
    <property type="match status" value="1"/>
</dbReference>
<evidence type="ECO:0000259" key="4">
    <source>
        <dbReference type="PROSITE" id="PS50887"/>
    </source>
</evidence>
<keyword evidence="3" id="KW-0472">Membrane</keyword>
<organism evidence="5 6">
    <name type="scientific">Biformimicrobium ophioploci</name>
    <dbReference type="NCBI Taxonomy" id="3036711"/>
    <lineage>
        <taxon>Bacteria</taxon>
        <taxon>Pseudomonadati</taxon>
        <taxon>Pseudomonadota</taxon>
        <taxon>Gammaproteobacteria</taxon>
        <taxon>Cellvibrionales</taxon>
        <taxon>Microbulbiferaceae</taxon>
        <taxon>Biformimicrobium</taxon>
    </lineage>
</organism>
<feature type="transmembrane region" description="Helical" evidence="3">
    <location>
        <begin position="28"/>
        <end position="50"/>
    </location>
</feature>
<dbReference type="PROSITE" id="PS50887">
    <property type="entry name" value="GGDEF"/>
    <property type="match status" value="1"/>
</dbReference>
<proteinExistence type="predicted"/>
<keyword evidence="6" id="KW-1185">Reference proteome</keyword>
<feature type="transmembrane region" description="Helical" evidence="3">
    <location>
        <begin position="129"/>
        <end position="146"/>
    </location>
</feature>
<dbReference type="CDD" id="cd01949">
    <property type="entry name" value="GGDEF"/>
    <property type="match status" value="1"/>
</dbReference>
<evidence type="ECO:0000256" key="1">
    <source>
        <dbReference type="ARBA" id="ARBA00012528"/>
    </source>
</evidence>
<gene>
    <name evidence="5" type="ORF">MNKW57_05470</name>
</gene>